<proteinExistence type="predicted"/>
<evidence type="ECO:0000256" key="5">
    <source>
        <dbReference type="SAM" id="MobiDB-lite"/>
    </source>
</evidence>
<dbReference type="PANTHER" id="PTHR23271:SF1">
    <property type="entry name" value="U3 SMALL NUCLEOLAR RNA-ASSOCIATED PROTEIN 6 HOMOLOG"/>
    <property type="match status" value="1"/>
</dbReference>
<dbReference type="AlphaFoldDB" id="A0A2G9V4Y1"/>
<dbReference type="Proteomes" id="UP000230423">
    <property type="component" value="Unassembled WGS sequence"/>
</dbReference>
<evidence type="ECO:0000256" key="3">
    <source>
        <dbReference type="ARBA" id="ARBA00022737"/>
    </source>
</evidence>
<dbReference type="GO" id="GO:0034388">
    <property type="term" value="C:Pwp2p-containing subcomplex of 90S preribosome"/>
    <property type="evidence" value="ECO:0007669"/>
    <property type="project" value="TreeGrafter"/>
</dbReference>
<evidence type="ECO:0000259" key="6">
    <source>
        <dbReference type="Pfam" id="PF08640"/>
    </source>
</evidence>
<evidence type="ECO:0000256" key="1">
    <source>
        <dbReference type="ARBA" id="ARBA00004604"/>
    </source>
</evidence>
<reference evidence="7 8" key="1">
    <citation type="submission" date="2015-09" db="EMBL/GenBank/DDBJ databases">
        <title>Draft genome of the parasitic nematode Teladorsagia circumcincta isolate WARC Sus (inbred).</title>
        <authorList>
            <person name="Mitreva M."/>
        </authorList>
    </citation>
    <scope>NUCLEOTIDE SEQUENCE [LARGE SCALE GENOMIC DNA]</scope>
    <source>
        <strain evidence="7 8">S</strain>
    </source>
</reference>
<dbReference type="EMBL" id="KZ344994">
    <property type="protein sequence ID" value="PIO77539.1"/>
    <property type="molecule type" value="Genomic_DNA"/>
</dbReference>
<keyword evidence="4" id="KW-0539">Nucleus</keyword>
<evidence type="ECO:0000256" key="4">
    <source>
        <dbReference type="ARBA" id="ARBA00023242"/>
    </source>
</evidence>
<dbReference type="OrthoDB" id="28112at2759"/>
<keyword evidence="3" id="KW-0677">Repeat</keyword>
<sequence>MKSVAKTLAFIQIGMAIVDRTAGKCPEMTYDTLSDSNVTKFGGGEYGGDHALVGSVADVVNHRVSPLCVSVDSNSKEDPHLPNEADDITPGDFHRVFPVLLGRWSRRMGEFVEHSLESLLPTFEQLSHVQLFTEAEVNAFIKRCRQFEYRLNKHEKTPRDFNLYADYLCDFLKLLRSRRAKLQYWDKKKLIDDPMQKKVASIYRRAADRFQGDIRLWEKLIHFLDENSMRRELSVAYTRALQIHGKNEKLRRDFALWQFFSAASPQNARTQVLTSLRLLPQSSVLYVAFFIIELNFVDKVLKRRKFITEGKDKQGAGSAEGDSERERLS</sequence>
<name>A0A2G9V4Y1_TELCI</name>
<evidence type="ECO:0000313" key="7">
    <source>
        <dbReference type="EMBL" id="PIO77539.1"/>
    </source>
</evidence>
<dbReference type="GO" id="GO:0000462">
    <property type="term" value="P:maturation of SSU-rRNA from tricistronic rRNA transcript (SSU-rRNA, 5.8S rRNA, LSU-rRNA)"/>
    <property type="evidence" value="ECO:0007669"/>
    <property type="project" value="InterPro"/>
</dbReference>
<evidence type="ECO:0000313" key="8">
    <source>
        <dbReference type="Proteomes" id="UP000230423"/>
    </source>
</evidence>
<keyword evidence="8" id="KW-1185">Reference proteome</keyword>
<comment type="subcellular location">
    <subcellularLocation>
        <location evidence="1">Nucleus</location>
        <location evidence="1">Nucleolus</location>
    </subcellularLocation>
</comment>
<feature type="domain" description="U3 small nucleolar RNA-associated protein 6 N-terminal" evidence="6">
    <location>
        <begin position="116"/>
        <end position="190"/>
    </location>
</feature>
<evidence type="ECO:0000256" key="2">
    <source>
        <dbReference type="ARBA" id="ARBA00022552"/>
    </source>
</evidence>
<dbReference type="Pfam" id="PF08640">
    <property type="entry name" value="U3_assoc_6"/>
    <property type="match status" value="1"/>
</dbReference>
<keyword evidence="2" id="KW-0698">rRNA processing</keyword>
<dbReference type="PANTHER" id="PTHR23271">
    <property type="entry name" value="HEPATOCELLULAR CARCINOMA-ASSOCIATED ANTIGEN 66"/>
    <property type="match status" value="1"/>
</dbReference>
<gene>
    <name evidence="7" type="ORF">TELCIR_00354</name>
</gene>
<accession>A0A2G9V4Y1</accession>
<dbReference type="InterPro" id="IPR013949">
    <property type="entry name" value="Utp6"/>
</dbReference>
<protein>
    <submittedName>
        <fullName evidence="7">U3 small nucleolar RNA-associated protein 6</fullName>
    </submittedName>
</protein>
<organism evidence="7 8">
    <name type="scientific">Teladorsagia circumcincta</name>
    <name type="common">Brown stomach worm</name>
    <name type="synonym">Ostertagia circumcincta</name>
    <dbReference type="NCBI Taxonomy" id="45464"/>
    <lineage>
        <taxon>Eukaryota</taxon>
        <taxon>Metazoa</taxon>
        <taxon>Ecdysozoa</taxon>
        <taxon>Nematoda</taxon>
        <taxon>Chromadorea</taxon>
        <taxon>Rhabditida</taxon>
        <taxon>Rhabditina</taxon>
        <taxon>Rhabditomorpha</taxon>
        <taxon>Strongyloidea</taxon>
        <taxon>Trichostrongylidae</taxon>
        <taxon>Teladorsagia</taxon>
    </lineage>
</organism>
<feature type="region of interest" description="Disordered" evidence="5">
    <location>
        <begin position="310"/>
        <end position="329"/>
    </location>
</feature>
<dbReference type="GO" id="GO:0032040">
    <property type="term" value="C:small-subunit processome"/>
    <property type="evidence" value="ECO:0007669"/>
    <property type="project" value="TreeGrafter"/>
</dbReference>
<dbReference type="InterPro" id="IPR055347">
    <property type="entry name" value="UTP6_N"/>
</dbReference>
<dbReference type="GO" id="GO:0030515">
    <property type="term" value="F:snoRNA binding"/>
    <property type="evidence" value="ECO:0007669"/>
    <property type="project" value="InterPro"/>
</dbReference>